<dbReference type="eggNOG" id="COG3409">
    <property type="taxonomic scope" value="Bacteria"/>
</dbReference>
<accession>A0A0R2I950</accession>
<sequence length="180" mass="19510">MKFRITESENGLAKLKVTNGVVDMKPYLNPIQETLDKYNDIFNDVKKDNLESAINKLGPTVKNGMIETGLAARNGRIGTKVIVKTEYKVKRNGQTITEKLEVTVETYVNPLNVAPIPISDYEDVVNSIQDNSMSLIDIALTGVIVTAAIAALPLELIDSAGTGIAAAFISIIAYGKRIIS</sequence>
<comment type="caution">
    <text evidence="2">The sequence shown here is derived from an EMBL/GenBank/DDBJ whole genome shotgun (WGS) entry which is preliminary data.</text>
</comment>
<name>A0A0R2I950_CARDV</name>
<dbReference type="AlphaFoldDB" id="A0A0R2I950"/>
<feature type="transmembrane region" description="Helical" evidence="1">
    <location>
        <begin position="160"/>
        <end position="179"/>
    </location>
</feature>
<gene>
    <name evidence="2" type="ORF">IV74_GL001174</name>
</gene>
<evidence type="ECO:0000256" key="1">
    <source>
        <dbReference type="SAM" id="Phobius"/>
    </source>
</evidence>
<dbReference type="Proteomes" id="UP000051658">
    <property type="component" value="Unassembled WGS sequence"/>
</dbReference>
<proteinExistence type="predicted"/>
<feature type="transmembrane region" description="Helical" evidence="1">
    <location>
        <begin position="135"/>
        <end position="154"/>
    </location>
</feature>
<reference evidence="2 3" key="1">
    <citation type="journal article" date="2015" name="Genome Announc.">
        <title>Expanding the biotechnology potential of lactobacilli through comparative genomics of 213 strains and associated genera.</title>
        <authorList>
            <person name="Sun Z."/>
            <person name="Harris H.M."/>
            <person name="McCann A."/>
            <person name="Guo C."/>
            <person name="Argimon S."/>
            <person name="Zhang W."/>
            <person name="Yang X."/>
            <person name="Jeffery I.B."/>
            <person name="Cooney J.C."/>
            <person name="Kagawa T.F."/>
            <person name="Liu W."/>
            <person name="Song Y."/>
            <person name="Salvetti E."/>
            <person name="Wrobel A."/>
            <person name="Rasinkangas P."/>
            <person name="Parkhill J."/>
            <person name="Rea M.C."/>
            <person name="O'Sullivan O."/>
            <person name="Ritari J."/>
            <person name="Douillard F.P."/>
            <person name="Paul Ross R."/>
            <person name="Yang R."/>
            <person name="Briner A.E."/>
            <person name="Felis G.E."/>
            <person name="de Vos W.M."/>
            <person name="Barrangou R."/>
            <person name="Klaenhammer T.R."/>
            <person name="Caufield P.W."/>
            <person name="Cui Y."/>
            <person name="Zhang H."/>
            <person name="O'Toole P.W."/>
        </authorList>
    </citation>
    <scope>NUCLEOTIDE SEQUENCE [LARGE SCALE GENOMIC DNA]</scope>
    <source>
        <strain evidence="2 3">DSM 20623</strain>
    </source>
</reference>
<keyword evidence="1" id="KW-0812">Transmembrane</keyword>
<keyword evidence="1" id="KW-0472">Membrane</keyword>
<keyword evidence="3" id="KW-1185">Reference proteome</keyword>
<evidence type="ECO:0000313" key="2">
    <source>
        <dbReference type="EMBL" id="KRN57917.1"/>
    </source>
</evidence>
<organism evidence="2 3">
    <name type="scientific">Carnobacterium divergens DSM 20623</name>
    <dbReference type="NCBI Taxonomy" id="1449336"/>
    <lineage>
        <taxon>Bacteria</taxon>
        <taxon>Bacillati</taxon>
        <taxon>Bacillota</taxon>
        <taxon>Bacilli</taxon>
        <taxon>Lactobacillales</taxon>
        <taxon>Carnobacteriaceae</taxon>
        <taxon>Carnobacterium</taxon>
    </lineage>
</organism>
<dbReference type="EMBL" id="JQBS01000001">
    <property type="protein sequence ID" value="KRN57917.1"/>
    <property type="molecule type" value="Genomic_DNA"/>
</dbReference>
<keyword evidence="1" id="KW-1133">Transmembrane helix</keyword>
<protein>
    <submittedName>
        <fullName evidence="2">Uncharacterized protein</fullName>
    </submittedName>
</protein>
<evidence type="ECO:0000313" key="3">
    <source>
        <dbReference type="Proteomes" id="UP000051658"/>
    </source>
</evidence>
<dbReference type="PATRIC" id="fig|1449336.4.peg.1200"/>